<proteinExistence type="predicted"/>
<keyword evidence="3" id="KW-1185">Reference proteome</keyword>
<feature type="region of interest" description="Disordered" evidence="1">
    <location>
        <begin position="154"/>
        <end position="185"/>
    </location>
</feature>
<sequence length="185" mass="21503">MARSNLCFCLHDETKIETKRLLEIEKEIESWRNFEHKDQFERSYLTNKFNSSHQVLGAKAKLASSFDYKYSSPLLVFTDFTRQTHNTMQYSQTTSGYPQTSLKPSRPPPWGLHINSLGSKGAVEMMKKRLTLLEAYELEMMMFHAQDSKTRMNMTKQNDSNEGLKLTQRRTKALDTKNDGNYTKG</sequence>
<feature type="compositionally biased region" description="Polar residues" evidence="1">
    <location>
        <begin position="90"/>
        <end position="103"/>
    </location>
</feature>
<gene>
    <name evidence="2" type="ORF">Fmac_005477</name>
</gene>
<protein>
    <submittedName>
        <fullName evidence="2">Uncharacterized protein</fullName>
    </submittedName>
</protein>
<reference evidence="2 3" key="1">
    <citation type="submission" date="2024-08" db="EMBL/GenBank/DDBJ databases">
        <title>Insights into the chromosomal genome structure of Flemingia macrophylla.</title>
        <authorList>
            <person name="Ding Y."/>
            <person name="Zhao Y."/>
            <person name="Bi W."/>
            <person name="Wu M."/>
            <person name="Zhao G."/>
            <person name="Gong Y."/>
            <person name="Li W."/>
            <person name="Zhang P."/>
        </authorList>
    </citation>
    <scope>NUCLEOTIDE SEQUENCE [LARGE SCALE GENOMIC DNA]</scope>
    <source>
        <strain evidence="2">DYQJB</strain>
        <tissue evidence="2">Leaf</tissue>
    </source>
</reference>
<evidence type="ECO:0000313" key="3">
    <source>
        <dbReference type="Proteomes" id="UP001603857"/>
    </source>
</evidence>
<dbReference type="EMBL" id="JBGMDY010000002">
    <property type="protein sequence ID" value="KAL2344192.1"/>
    <property type="molecule type" value="Genomic_DNA"/>
</dbReference>
<evidence type="ECO:0000256" key="1">
    <source>
        <dbReference type="SAM" id="MobiDB-lite"/>
    </source>
</evidence>
<name>A0ABD1N8W8_9FABA</name>
<evidence type="ECO:0000313" key="2">
    <source>
        <dbReference type="EMBL" id="KAL2344192.1"/>
    </source>
</evidence>
<accession>A0ABD1N8W8</accession>
<organism evidence="2 3">
    <name type="scientific">Flemingia macrophylla</name>
    <dbReference type="NCBI Taxonomy" id="520843"/>
    <lineage>
        <taxon>Eukaryota</taxon>
        <taxon>Viridiplantae</taxon>
        <taxon>Streptophyta</taxon>
        <taxon>Embryophyta</taxon>
        <taxon>Tracheophyta</taxon>
        <taxon>Spermatophyta</taxon>
        <taxon>Magnoliopsida</taxon>
        <taxon>eudicotyledons</taxon>
        <taxon>Gunneridae</taxon>
        <taxon>Pentapetalae</taxon>
        <taxon>rosids</taxon>
        <taxon>fabids</taxon>
        <taxon>Fabales</taxon>
        <taxon>Fabaceae</taxon>
        <taxon>Papilionoideae</taxon>
        <taxon>50 kb inversion clade</taxon>
        <taxon>NPAAA clade</taxon>
        <taxon>indigoferoid/millettioid clade</taxon>
        <taxon>Phaseoleae</taxon>
        <taxon>Flemingia</taxon>
    </lineage>
</organism>
<comment type="caution">
    <text evidence="2">The sequence shown here is derived from an EMBL/GenBank/DDBJ whole genome shotgun (WGS) entry which is preliminary data.</text>
</comment>
<dbReference type="AlphaFoldDB" id="A0ABD1N8W8"/>
<dbReference type="Proteomes" id="UP001603857">
    <property type="component" value="Unassembled WGS sequence"/>
</dbReference>
<feature type="region of interest" description="Disordered" evidence="1">
    <location>
        <begin position="90"/>
        <end position="110"/>
    </location>
</feature>